<dbReference type="InterPro" id="IPR008586">
    <property type="entry name" value="DUF868_pln"/>
</dbReference>
<accession>A0A6G1FFP1</accession>
<gene>
    <name evidence="1" type="ORF">E2562_035657</name>
</gene>
<comment type="caution">
    <text evidence="1">The sequence shown here is derived from an EMBL/GenBank/DDBJ whole genome shotgun (WGS) entry which is preliminary data.</text>
</comment>
<evidence type="ECO:0000313" key="2">
    <source>
        <dbReference type="Proteomes" id="UP000479710"/>
    </source>
</evidence>
<protein>
    <submittedName>
        <fullName evidence="1">Uncharacterized protein</fullName>
    </submittedName>
</protein>
<dbReference type="PANTHER" id="PTHR31972:SF38">
    <property type="entry name" value="OS12G0149000 PROTEIN"/>
    <property type="match status" value="1"/>
</dbReference>
<name>A0A6G1FFP1_9ORYZ</name>
<keyword evidence="2" id="KW-1185">Reference proteome</keyword>
<reference evidence="1 2" key="1">
    <citation type="submission" date="2019-11" db="EMBL/GenBank/DDBJ databases">
        <title>Whole genome sequence of Oryza granulata.</title>
        <authorList>
            <person name="Li W."/>
        </authorList>
    </citation>
    <scope>NUCLEOTIDE SEQUENCE [LARGE SCALE GENOMIC DNA]</scope>
    <source>
        <strain evidence="2">cv. Menghai</strain>
        <tissue evidence="1">Leaf</tissue>
    </source>
</reference>
<dbReference type="OrthoDB" id="660502at2759"/>
<dbReference type="PANTHER" id="PTHR31972">
    <property type="entry name" value="EXPRESSED PROTEIN"/>
    <property type="match status" value="1"/>
</dbReference>
<dbReference type="Proteomes" id="UP000479710">
    <property type="component" value="Unassembled WGS sequence"/>
</dbReference>
<organism evidence="1 2">
    <name type="scientific">Oryza meyeriana var. granulata</name>
    <dbReference type="NCBI Taxonomy" id="110450"/>
    <lineage>
        <taxon>Eukaryota</taxon>
        <taxon>Viridiplantae</taxon>
        <taxon>Streptophyta</taxon>
        <taxon>Embryophyta</taxon>
        <taxon>Tracheophyta</taxon>
        <taxon>Spermatophyta</taxon>
        <taxon>Magnoliopsida</taxon>
        <taxon>Liliopsida</taxon>
        <taxon>Poales</taxon>
        <taxon>Poaceae</taxon>
        <taxon>BOP clade</taxon>
        <taxon>Oryzoideae</taxon>
        <taxon>Oryzeae</taxon>
        <taxon>Oryzinae</taxon>
        <taxon>Oryza</taxon>
        <taxon>Oryza meyeriana</taxon>
    </lineage>
</organism>
<dbReference type="EMBL" id="SPHZ02000001">
    <property type="protein sequence ID" value="KAF0935691.1"/>
    <property type="molecule type" value="Genomic_DNA"/>
</dbReference>
<sequence length="94" mass="10548">MARVTLFARGEHVVVSSDAAVIMHTAPSRFAEGWLEHEVSVSCASGGVDKLWVSIDGKHAVQARRLRWNFRGNQTVFVNGAPVDVMWDLHGWWF</sequence>
<dbReference type="AlphaFoldDB" id="A0A6G1FFP1"/>
<dbReference type="Pfam" id="PF05910">
    <property type="entry name" value="DUF868"/>
    <property type="match status" value="1"/>
</dbReference>
<proteinExistence type="predicted"/>
<evidence type="ECO:0000313" key="1">
    <source>
        <dbReference type="EMBL" id="KAF0935691.1"/>
    </source>
</evidence>